<evidence type="ECO:0000313" key="2">
    <source>
        <dbReference type="Proteomes" id="UP000078468"/>
    </source>
</evidence>
<dbReference type="RefSeq" id="WP_064730904.1">
    <property type="nucleotide sequence ID" value="NZ_BMRX01000016.1"/>
</dbReference>
<dbReference type="Proteomes" id="UP000078468">
    <property type="component" value="Chromosome"/>
</dbReference>
<evidence type="ECO:0000313" key="1">
    <source>
        <dbReference type="EMBL" id="ANJ10581.1"/>
    </source>
</evidence>
<sequence>MTSDSLITSTQVRDPFFRVVTATGFTRHHIADLVAGRCAAVQVPGLFTEAVCGDLVHALSGADFDQYGAERVQPAVMRFGVGVSDYRSDGRVDAEYWPALDRARAAWDGLSLPMDPWEEARRSVGADWPGRVGVGRHEGREMGAGVAREAPQGFLVHYDDSAREFTDQLLEAPLLAQLAFNLYLAVPESGGETVIWRHRWHPRDEEFRPQGSYGFTGDCVRDVESIEVRAAVGDGLLFDSRNYHAVKPSRGGRRIALGFSVGVAVTGELLAWG</sequence>
<name>A0A191V6D4_9ACTN</name>
<dbReference type="EMBL" id="CP015866">
    <property type="protein sequence ID" value="ANJ10581.1"/>
    <property type="molecule type" value="Genomic_DNA"/>
</dbReference>
<dbReference type="KEGG" id="spav:Spa2297_28550"/>
<dbReference type="GeneID" id="91308855"/>
<gene>
    <name evidence="1" type="ORF">Spa2297_28550</name>
</gene>
<proteinExistence type="predicted"/>
<dbReference type="Gene3D" id="2.60.120.620">
    <property type="entry name" value="q2cbj1_9rhob like domain"/>
    <property type="match status" value="1"/>
</dbReference>
<protein>
    <submittedName>
        <fullName evidence="1">Proline hydroxylase</fullName>
    </submittedName>
</protein>
<dbReference type="AlphaFoldDB" id="A0A191V6D4"/>
<reference evidence="1 2" key="1">
    <citation type="submission" date="2016-05" db="EMBL/GenBank/DDBJ databases">
        <title>Non-Contiguous Finished Genome Sequence of Streptomyces parvulus 2297 Integrated Site-Specifically with Actinophage R4.</title>
        <authorList>
            <person name="Nishizawa T."/>
            <person name="Miura T."/>
            <person name="Harada C."/>
            <person name="Guo Y."/>
            <person name="Narisawa K."/>
            <person name="Ohta H."/>
            <person name="Takahashi H."/>
            <person name="Shirai M."/>
        </authorList>
    </citation>
    <scope>NUCLEOTIDE SEQUENCE [LARGE SCALE GENOMIC DNA]</scope>
    <source>
        <strain evidence="1 2">2297</strain>
    </source>
</reference>
<organism evidence="1 2">
    <name type="scientific">Streptomyces parvulus</name>
    <dbReference type="NCBI Taxonomy" id="146923"/>
    <lineage>
        <taxon>Bacteria</taxon>
        <taxon>Bacillati</taxon>
        <taxon>Actinomycetota</taxon>
        <taxon>Actinomycetes</taxon>
        <taxon>Kitasatosporales</taxon>
        <taxon>Streptomycetaceae</taxon>
        <taxon>Streptomyces</taxon>
    </lineage>
</organism>
<accession>A0A191V6D4</accession>